<dbReference type="PANTHER" id="PTHR47017:SF1">
    <property type="entry name" value="ACYL-COA"/>
    <property type="match status" value="1"/>
</dbReference>
<organism evidence="1 2">
    <name type="scientific">Nisaea acidiphila</name>
    <dbReference type="NCBI Taxonomy" id="1862145"/>
    <lineage>
        <taxon>Bacteria</taxon>
        <taxon>Pseudomonadati</taxon>
        <taxon>Pseudomonadota</taxon>
        <taxon>Alphaproteobacteria</taxon>
        <taxon>Rhodospirillales</taxon>
        <taxon>Thalassobaculaceae</taxon>
        <taxon>Nisaea</taxon>
    </lineage>
</organism>
<name>A0A9J7AS51_9PROT</name>
<sequence>MPDGEERTEAQAAISALRSIHEIAPEDWDACAGPENPFLSHAFLSALEDSGSVRAETGWLPQHLVFADETDRIAGIVPLYLKGHSQGEYVFDWGWADAYERAGGEYYPKLLSAVPFTPVTGPRLLIHPDAEQDAVRDILIGGLIEITRRFNVSSTHVNFLPEAQWQALGEAGFLQRVGLQYHWENDGYADFDAFLGALSSRKRKAIRKERKAAAESGLTIRQLTGDQIEPRHWDAFFRFYMDTSDRKWGSAYLTREFFDLLGERMADRVLLVIAELDGSPVAGALNLIGDDTLFGRNWGCIADFKFLHFELCYYQAIDFAIARGLKWVEAGAQGQHKIQRGYLPRFTYSAHLIPSPSFRDAVADFLRRERMQMEHEKEALENQSPFRHET</sequence>
<dbReference type="Pfam" id="PF04339">
    <property type="entry name" value="FemAB_like"/>
    <property type="match status" value="1"/>
</dbReference>
<dbReference type="InterPro" id="IPR007434">
    <property type="entry name" value="FemAB-like"/>
</dbReference>
<dbReference type="InterPro" id="IPR016181">
    <property type="entry name" value="Acyl_CoA_acyltransferase"/>
</dbReference>
<keyword evidence="2" id="KW-1185">Reference proteome</keyword>
<protein>
    <submittedName>
        <fullName evidence="1">GNAT family N-acetyltransferase</fullName>
    </submittedName>
</protein>
<dbReference type="Proteomes" id="UP001060336">
    <property type="component" value="Chromosome"/>
</dbReference>
<gene>
    <name evidence="1" type="ORF">NUH88_17340</name>
</gene>
<dbReference type="Gene3D" id="3.40.630.30">
    <property type="match status" value="1"/>
</dbReference>
<accession>A0A9J7AS51</accession>
<reference evidence="1" key="1">
    <citation type="submission" date="2022-08" db="EMBL/GenBank/DDBJ databases">
        <title>Nisaea acidiphila sp. nov., isolated from a marine algal debris and emended description of the genus Nisaea Urios et al. 2008.</title>
        <authorList>
            <person name="Kwon K."/>
        </authorList>
    </citation>
    <scope>NUCLEOTIDE SEQUENCE</scope>
    <source>
        <strain evidence="1">MEBiC11861</strain>
    </source>
</reference>
<evidence type="ECO:0000313" key="1">
    <source>
        <dbReference type="EMBL" id="UUX49156.1"/>
    </source>
</evidence>
<evidence type="ECO:0000313" key="2">
    <source>
        <dbReference type="Proteomes" id="UP001060336"/>
    </source>
</evidence>
<proteinExistence type="predicted"/>
<dbReference type="PANTHER" id="PTHR47017">
    <property type="entry name" value="ACYL-COA"/>
    <property type="match status" value="1"/>
</dbReference>
<dbReference type="SUPFAM" id="SSF55729">
    <property type="entry name" value="Acyl-CoA N-acyltransferases (Nat)"/>
    <property type="match status" value="1"/>
</dbReference>
<dbReference type="EMBL" id="CP102480">
    <property type="protein sequence ID" value="UUX49156.1"/>
    <property type="molecule type" value="Genomic_DNA"/>
</dbReference>
<dbReference type="AlphaFoldDB" id="A0A9J7AS51"/>
<dbReference type="KEGG" id="naci:NUH88_17340"/>
<dbReference type="RefSeq" id="WP_257767657.1">
    <property type="nucleotide sequence ID" value="NZ_CP102480.1"/>
</dbReference>